<protein>
    <submittedName>
        <fullName evidence="1">Uncharacterized protein</fullName>
    </submittedName>
</protein>
<comment type="caution">
    <text evidence="1">The sequence shown here is derived from an EMBL/GenBank/DDBJ whole genome shotgun (WGS) entry which is preliminary data.</text>
</comment>
<name>A0A1F7UW59_9BACT</name>
<organism evidence="1 2">
    <name type="scientific">Candidatus Uhrbacteria bacterium RIFCSPLOWO2_01_FULL_47_25</name>
    <dbReference type="NCBI Taxonomy" id="1802402"/>
    <lineage>
        <taxon>Bacteria</taxon>
        <taxon>Candidatus Uhriibacteriota</taxon>
    </lineage>
</organism>
<accession>A0A1F7UW59</accession>
<sequence>MEQSKKEAWQLMEELLRGITVLQREAIHSRDALRTSNAATAPLTIEIIQFGSKLVPLLSDLMVLLTATRKAISGLTIRRVMCGIMEAIEKGRSAINLLTFKPEVVEKVICFGETPPLRTHGPTE</sequence>
<dbReference type="EMBL" id="MGEK01000019">
    <property type="protein sequence ID" value="OGL82505.1"/>
    <property type="molecule type" value="Genomic_DNA"/>
</dbReference>
<evidence type="ECO:0000313" key="1">
    <source>
        <dbReference type="EMBL" id="OGL82505.1"/>
    </source>
</evidence>
<gene>
    <name evidence="1" type="ORF">A2936_03735</name>
</gene>
<reference evidence="1 2" key="1">
    <citation type="journal article" date="2016" name="Nat. Commun.">
        <title>Thousands of microbial genomes shed light on interconnected biogeochemical processes in an aquifer system.</title>
        <authorList>
            <person name="Anantharaman K."/>
            <person name="Brown C.T."/>
            <person name="Hug L.A."/>
            <person name="Sharon I."/>
            <person name="Castelle C.J."/>
            <person name="Probst A.J."/>
            <person name="Thomas B.C."/>
            <person name="Singh A."/>
            <person name="Wilkins M.J."/>
            <person name="Karaoz U."/>
            <person name="Brodie E.L."/>
            <person name="Williams K.H."/>
            <person name="Hubbard S.S."/>
            <person name="Banfield J.F."/>
        </authorList>
    </citation>
    <scope>NUCLEOTIDE SEQUENCE [LARGE SCALE GENOMIC DNA]</scope>
</reference>
<proteinExistence type="predicted"/>
<dbReference type="Proteomes" id="UP000176846">
    <property type="component" value="Unassembled WGS sequence"/>
</dbReference>
<evidence type="ECO:0000313" key="2">
    <source>
        <dbReference type="Proteomes" id="UP000176846"/>
    </source>
</evidence>
<dbReference type="AlphaFoldDB" id="A0A1F7UW59"/>